<dbReference type="InterPro" id="IPR035959">
    <property type="entry name" value="RutC-like_sf"/>
</dbReference>
<reference evidence="2 3" key="1">
    <citation type="submission" date="2020-07" db="EMBL/GenBank/DDBJ databases">
        <title>Sequencing the genomes of 1000 actinobacteria strains.</title>
        <authorList>
            <person name="Klenk H.-P."/>
        </authorList>
    </citation>
    <scope>NUCLEOTIDE SEQUENCE [LARGE SCALE GENOMIC DNA]</scope>
    <source>
        <strain evidence="2 3">DSM 23819</strain>
    </source>
</reference>
<dbReference type="Gene3D" id="3.30.1330.40">
    <property type="entry name" value="RutC-like"/>
    <property type="match status" value="1"/>
</dbReference>
<proteinExistence type="predicted"/>
<name>A0A7Y9S5K8_9ACTN</name>
<evidence type="ECO:0000313" key="2">
    <source>
        <dbReference type="EMBL" id="NYG59840.1"/>
    </source>
</evidence>
<gene>
    <name evidence="2" type="ORF">BJ980_002763</name>
</gene>
<dbReference type="Proteomes" id="UP000540656">
    <property type="component" value="Unassembled WGS sequence"/>
</dbReference>
<dbReference type="EMBL" id="JACCAA010000001">
    <property type="protein sequence ID" value="NYG59840.1"/>
    <property type="molecule type" value="Genomic_DNA"/>
</dbReference>
<protein>
    <submittedName>
        <fullName evidence="2">Enamine deaminase RidA (YjgF/YER057c/UK114 family)</fullName>
    </submittedName>
</protein>
<organism evidence="2 3">
    <name type="scientific">Nocardioides daedukensis</name>
    <dbReference type="NCBI Taxonomy" id="634462"/>
    <lineage>
        <taxon>Bacteria</taxon>
        <taxon>Bacillati</taxon>
        <taxon>Actinomycetota</taxon>
        <taxon>Actinomycetes</taxon>
        <taxon>Propionibacteriales</taxon>
        <taxon>Nocardioidaceae</taxon>
        <taxon>Nocardioides</taxon>
    </lineage>
</organism>
<feature type="compositionally biased region" description="Low complexity" evidence="1">
    <location>
        <begin position="47"/>
        <end position="61"/>
    </location>
</feature>
<evidence type="ECO:0000256" key="1">
    <source>
        <dbReference type="SAM" id="MobiDB-lite"/>
    </source>
</evidence>
<comment type="caution">
    <text evidence="2">The sequence shown here is derived from an EMBL/GenBank/DDBJ whole genome shotgun (WGS) entry which is preliminary data.</text>
</comment>
<keyword evidence="3" id="KW-1185">Reference proteome</keyword>
<accession>A0A7Y9S5K8</accession>
<evidence type="ECO:0000313" key="3">
    <source>
        <dbReference type="Proteomes" id="UP000540656"/>
    </source>
</evidence>
<dbReference type="SUPFAM" id="SSF55298">
    <property type="entry name" value="YjgF-like"/>
    <property type="match status" value="1"/>
</dbReference>
<feature type="region of interest" description="Disordered" evidence="1">
    <location>
        <begin position="39"/>
        <end position="61"/>
    </location>
</feature>
<dbReference type="AlphaFoldDB" id="A0A7Y9S5K8"/>
<dbReference type="RefSeq" id="WP_179502848.1">
    <property type="nucleotide sequence ID" value="NZ_JACCAA010000001.1"/>
</dbReference>
<sequence>MTEEIPVNPVEYADHPALPEPAGYRHAALVRGTLIHTSGQTWTPESAPADDAADGAADNAGVGAEATAEGVELIEQARVAVLNAIRAVEGAGGSATAIVHLQLFVVGLTPDLAPQVYRGMGRASRESGLPAVPTTIVGVTGLTVPGALVEVVAIGAL</sequence>